<dbReference type="EMBL" id="LHPG02000006">
    <property type="protein sequence ID" value="PRW57599.1"/>
    <property type="molecule type" value="Genomic_DNA"/>
</dbReference>
<dbReference type="OrthoDB" id="10510365at2759"/>
<dbReference type="Proteomes" id="UP000239899">
    <property type="component" value="Unassembled WGS sequence"/>
</dbReference>
<accession>A0A2P6TU64</accession>
<reference evidence="2 3" key="1">
    <citation type="journal article" date="2018" name="Plant J.">
        <title>Genome sequences of Chlorella sorokiniana UTEX 1602 and Micractinium conductrix SAG 241.80: implications to maltose excretion by a green alga.</title>
        <authorList>
            <person name="Arriola M.B."/>
            <person name="Velmurugan N."/>
            <person name="Zhang Y."/>
            <person name="Plunkett M.H."/>
            <person name="Hondzo H."/>
            <person name="Barney B.M."/>
        </authorList>
    </citation>
    <scope>NUCLEOTIDE SEQUENCE [LARGE SCALE GENOMIC DNA]</scope>
    <source>
        <strain evidence="3">UTEX 1602</strain>
    </source>
</reference>
<feature type="compositionally biased region" description="Low complexity" evidence="1">
    <location>
        <begin position="485"/>
        <end position="494"/>
    </location>
</feature>
<feature type="region of interest" description="Disordered" evidence="1">
    <location>
        <begin position="205"/>
        <end position="236"/>
    </location>
</feature>
<feature type="compositionally biased region" description="Low complexity" evidence="1">
    <location>
        <begin position="509"/>
        <end position="549"/>
    </location>
</feature>
<comment type="caution">
    <text evidence="2">The sequence shown here is derived from an EMBL/GenBank/DDBJ whole genome shotgun (WGS) entry which is preliminary data.</text>
</comment>
<keyword evidence="3" id="KW-1185">Reference proteome</keyword>
<gene>
    <name evidence="2" type="ORF">C2E21_3345</name>
</gene>
<feature type="region of interest" description="Disordered" evidence="1">
    <location>
        <begin position="485"/>
        <end position="562"/>
    </location>
</feature>
<evidence type="ECO:0000256" key="1">
    <source>
        <dbReference type="SAM" id="MobiDB-lite"/>
    </source>
</evidence>
<name>A0A2P6TU64_CHLSO</name>
<evidence type="ECO:0000313" key="2">
    <source>
        <dbReference type="EMBL" id="PRW57599.1"/>
    </source>
</evidence>
<feature type="region of interest" description="Disordered" evidence="1">
    <location>
        <begin position="359"/>
        <end position="440"/>
    </location>
</feature>
<organism evidence="2 3">
    <name type="scientific">Chlorella sorokiniana</name>
    <name type="common">Freshwater green alga</name>
    <dbReference type="NCBI Taxonomy" id="3076"/>
    <lineage>
        <taxon>Eukaryota</taxon>
        <taxon>Viridiplantae</taxon>
        <taxon>Chlorophyta</taxon>
        <taxon>core chlorophytes</taxon>
        <taxon>Trebouxiophyceae</taxon>
        <taxon>Chlorellales</taxon>
        <taxon>Chlorellaceae</taxon>
        <taxon>Chlorella clade</taxon>
        <taxon>Chlorella</taxon>
    </lineage>
</organism>
<evidence type="ECO:0000313" key="3">
    <source>
        <dbReference type="Proteomes" id="UP000239899"/>
    </source>
</evidence>
<dbReference type="AlphaFoldDB" id="A0A2P6TU64"/>
<proteinExistence type="predicted"/>
<feature type="region of interest" description="Disordered" evidence="1">
    <location>
        <begin position="584"/>
        <end position="626"/>
    </location>
</feature>
<sequence>MEAQALGPSPHAALKHARAQALQAAAQAWVAELLGVTTPQGLADPLLLGRVAEALQAALRGQRGEIAAHRVPPLQPSARGRITGYARWQQVCRELGVGADQVPALADVEEGRGGLAVCACVWAAAERAAAMGLPVPSFGGADWRASMPRELAIKRAELFEGSGDSPPKLPALNKLLTPRAYACKPDSPASGGSVPALRDSNTSLREWLHGGGSSQKGTSPAGAAEERQEQQAASGLGSTVAALEAAAAEAAQAARQLKQHQDRAQALRRPSLPPLDVAAAAAVAAAEAAEQDSAAREAYAPSPLSSPGSIYGSPGPAGYASSSTYVSSASSPALSSPARYRLTPTRLQQSSLANPLFDQLAASPHCPPGSQTGAVPAGPGAAQPRAEVITSPAAAAESGTCGSGRRSATAGAQPLSGLLQRSPVRHLEREESEEEAGEEAAYLRGSIGGGGDLLESLLSPPHMKPVHTQLLGALMHTRTAGYAAKPAAQPAAKQWVQQRGEESEEEESAVPAAPAAADAGVESAPAEPAAQQPSQAEPAAEPAAAPQPAVESSDAAHSGRRGGGLRKFTLLLLGAAAGAAAAVLAQQQGGSGRSKASGQPRRQEKGSKQEKGGSRTADQHLALTRG</sequence>
<feature type="compositionally biased region" description="Low complexity" evidence="1">
    <location>
        <begin position="373"/>
        <end position="386"/>
    </location>
</feature>
<feature type="compositionally biased region" description="Basic and acidic residues" evidence="1">
    <location>
        <begin position="601"/>
        <end position="613"/>
    </location>
</feature>
<protein>
    <submittedName>
        <fullName evidence="2">Uncharacterized protein</fullName>
    </submittedName>
</protein>